<accession>A0A157PJV4</accession>
<evidence type="ECO:0000256" key="1">
    <source>
        <dbReference type="SAM" id="SignalP"/>
    </source>
</evidence>
<sequence>MQGKALLAATLVALLQACAPVSSPDEGSAMTPTATAPASALSLTAYEWYLTSATDKAGQPLAALQPGLQQPLKLLFNQDGMSIQGGCNTQFGGYRHQGDLLQVANLASTMKACEPTLMKLDAEMGRLMKGDMQARLEGQGSDPRLVLVAQDGSVLTFTGEPTPETRYGSPAERIFLEVAPDRVACNDPLIRNRQCLQVRERKYSEAGVLLPAQGPWEPMYANIQGYTHQDGARAVLRVNRYEWKNPPADASSKVYVLDMVVEQHAPGR</sequence>
<evidence type="ECO:0000313" key="4">
    <source>
        <dbReference type="EMBL" id="SAI69824.1"/>
    </source>
</evidence>
<evidence type="ECO:0000313" key="5">
    <source>
        <dbReference type="Proteomes" id="UP000076825"/>
    </source>
</evidence>
<feature type="domain" description="DUF4377" evidence="3">
    <location>
        <begin position="177"/>
        <end position="263"/>
    </location>
</feature>
<dbReference type="RefSeq" id="WP_025512958.1">
    <property type="nucleotide sequence ID" value="NZ_CP016340.1"/>
</dbReference>
<dbReference type="eggNOG" id="COG3187">
    <property type="taxonomic scope" value="Bacteria"/>
</dbReference>
<feature type="domain" description="DUF306" evidence="2">
    <location>
        <begin position="43"/>
        <end position="157"/>
    </location>
</feature>
<feature type="signal peptide" evidence="1">
    <location>
        <begin position="1"/>
        <end position="19"/>
    </location>
</feature>
<dbReference type="PATRIC" id="fig|123899.6.peg.1939"/>
<dbReference type="Gene3D" id="2.40.128.270">
    <property type="match status" value="1"/>
</dbReference>
<dbReference type="Pfam" id="PF14302">
    <property type="entry name" value="DUF4377"/>
    <property type="match status" value="1"/>
</dbReference>
<dbReference type="InterPro" id="IPR005184">
    <property type="entry name" value="DUF306_Meta_HslJ"/>
</dbReference>
<dbReference type="EMBL" id="LT546645">
    <property type="protein sequence ID" value="SAI69824.1"/>
    <property type="molecule type" value="Genomic_DNA"/>
</dbReference>
<dbReference type="PROSITE" id="PS51257">
    <property type="entry name" value="PROKAR_LIPOPROTEIN"/>
    <property type="match status" value="1"/>
</dbReference>
<keyword evidence="1" id="KW-0732">Signal</keyword>
<gene>
    <name evidence="4" type="ORF">SAMEA3906487_01948</name>
</gene>
<dbReference type="PANTHER" id="PTHR35535:SF2">
    <property type="entry name" value="DUF306 DOMAIN-CONTAINING PROTEIN"/>
    <property type="match status" value="1"/>
</dbReference>
<dbReference type="PANTHER" id="PTHR35535">
    <property type="entry name" value="HEAT SHOCK PROTEIN HSLJ"/>
    <property type="match status" value="1"/>
</dbReference>
<dbReference type="GeneID" id="56590775"/>
<keyword evidence="5" id="KW-1185">Reference proteome</keyword>
<dbReference type="Pfam" id="PF03724">
    <property type="entry name" value="META"/>
    <property type="match status" value="1"/>
</dbReference>
<protein>
    <submittedName>
        <fullName evidence="4">Lipoprotein</fullName>
    </submittedName>
</protein>
<dbReference type="OrthoDB" id="7871744at2"/>
<dbReference type="STRING" id="123899.SAMEA3906487_01948"/>
<dbReference type="InterPro" id="IPR053147">
    <property type="entry name" value="Hsp_HslJ-like"/>
</dbReference>
<dbReference type="KEGG" id="btrm:SAMEA390648701948"/>
<feature type="chain" id="PRO_5009816576" evidence="1">
    <location>
        <begin position="20"/>
        <end position="268"/>
    </location>
</feature>
<name>A0A157PJV4_9BORD</name>
<evidence type="ECO:0000259" key="2">
    <source>
        <dbReference type="Pfam" id="PF03724"/>
    </source>
</evidence>
<proteinExistence type="predicted"/>
<organism evidence="4 5">
    <name type="scientific">Bordetella trematum</name>
    <dbReference type="NCBI Taxonomy" id="123899"/>
    <lineage>
        <taxon>Bacteria</taxon>
        <taxon>Pseudomonadati</taxon>
        <taxon>Pseudomonadota</taxon>
        <taxon>Betaproteobacteria</taxon>
        <taxon>Burkholderiales</taxon>
        <taxon>Alcaligenaceae</taxon>
        <taxon>Bordetella</taxon>
    </lineage>
</organism>
<dbReference type="InterPro" id="IPR038670">
    <property type="entry name" value="HslJ-like_sf"/>
</dbReference>
<dbReference type="InterPro" id="IPR025485">
    <property type="entry name" value="DUF4377"/>
</dbReference>
<dbReference type="Proteomes" id="UP000076825">
    <property type="component" value="Chromosome 1"/>
</dbReference>
<reference evidence="4 5" key="1">
    <citation type="submission" date="2016-04" db="EMBL/GenBank/DDBJ databases">
        <authorList>
            <consortium name="Pathogen Informatics"/>
        </authorList>
    </citation>
    <scope>NUCLEOTIDE SEQUENCE [LARGE SCALE GENOMIC DNA]</scope>
    <source>
        <strain evidence="4 5">H044680328</strain>
    </source>
</reference>
<keyword evidence="4" id="KW-0449">Lipoprotein</keyword>
<evidence type="ECO:0000259" key="3">
    <source>
        <dbReference type="Pfam" id="PF14302"/>
    </source>
</evidence>
<dbReference type="AlphaFoldDB" id="A0A157PJV4"/>